<keyword evidence="1" id="KW-1133">Transmembrane helix</keyword>
<evidence type="ECO:0008006" key="4">
    <source>
        <dbReference type="Google" id="ProtNLM"/>
    </source>
</evidence>
<gene>
    <name evidence="2" type="ORF">BLL42_02075</name>
</gene>
<dbReference type="OrthoDB" id="6879340at2"/>
<dbReference type="Proteomes" id="UP000182567">
    <property type="component" value="Chromosome"/>
</dbReference>
<feature type="transmembrane region" description="Helical" evidence="1">
    <location>
        <begin position="27"/>
        <end position="46"/>
    </location>
</feature>
<dbReference type="AlphaFoldDB" id="A0A1J0EEP6"/>
<dbReference type="EMBL" id="CP017886">
    <property type="protein sequence ID" value="APC14578.1"/>
    <property type="molecule type" value="Genomic_DNA"/>
</dbReference>
<evidence type="ECO:0000256" key="1">
    <source>
        <dbReference type="SAM" id="Phobius"/>
    </source>
</evidence>
<evidence type="ECO:0000313" key="2">
    <source>
        <dbReference type="EMBL" id="APC14578.1"/>
    </source>
</evidence>
<organism evidence="2 3">
    <name type="scientific">Pseudomonas frederiksbergensis</name>
    <dbReference type="NCBI Taxonomy" id="104087"/>
    <lineage>
        <taxon>Bacteria</taxon>
        <taxon>Pseudomonadati</taxon>
        <taxon>Pseudomonadota</taxon>
        <taxon>Gammaproteobacteria</taxon>
        <taxon>Pseudomonadales</taxon>
        <taxon>Pseudomonadaceae</taxon>
        <taxon>Pseudomonas</taxon>
    </lineage>
</organism>
<accession>A0A1J0EEP6</accession>
<protein>
    <recommendedName>
        <fullName evidence="4">Zinc ribbon domain-containing protein</fullName>
    </recommendedName>
</protein>
<keyword evidence="1" id="KW-0472">Membrane</keyword>
<keyword evidence="1" id="KW-0812">Transmembrane</keyword>
<proteinExistence type="predicted"/>
<dbReference type="GeneID" id="46906993"/>
<evidence type="ECO:0000313" key="3">
    <source>
        <dbReference type="Proteomes" id="UP000182567"/>
    </source>
</evidence>
<dbReference type="RefSeq" id="WP_071550579.1">
    <property type="nucleotide sequence ID" value="NZ_CP017886.1"/>
</dbReference>
<name>A0A1J0EEP6_9PSED</name>
<reference evidence="3" key="1">
    <citation type="submission" date="2016-10" db="EMBL/GenBank/DDBJ databases">
        <title>Pseudomonas frederiksbergensis ERGS4:02 complete genome.</title>
        <authorList>
            <person name="Kumar R."/>
            <person name="Acharya V."/>
            <person name="Singh D."/>
        </authorList>
    </citation>
    <scope>NUCLEOTIDE SEQUENCE [LARGE SCALE GENOMIC DNA]</scope>
    <source>
        <strain evidence="3">ERGS4:02</strain>
    </source>
</reference>
<sequence length="166" mass="17905">MSITFLWITLAVLTALAASSRGRSVPRWLAIGIFFPGIGLIAVLAMRALPKTGVDALAHEDLRACPNCSEAIQAASANCKQCGEDVLPIDVKDRSGWIARFTCITDEEFDHLAAKLAEIDLPTILDESPVAIVGPFEDKGEAQNVLGYLKSNHALDGMLAWRSVTR</sequence>